<dbReference type="EMBL" id="QXJM01000053">
    <property type="protein sequence ID" value="RIE00506.1"/>
    <property type="molecule type" value="Genomic_DNA"/>
</dbReference>
<evidence type="ECO:0000313" key="2">
    <source>
        <dbReference type="Proteomes" id="UP000266340"/>
    </source>
</evidence>
<reference evidence="1 2" key="1">
    <citation type="submission" date="2018-09" db="EMBL/GenBank/DDBJ databases">
        <title>Cohnella cavernae sp. nov., isolated from a karst cave.</title>
        <authorList>
            <person name="Zhu H."/>
        </authorList>
    </citation>
    <scope>NUCLEOTIDE SEQUENCE [LARGE SCALE GENOMIC DNA]</scope>
    <source>
        <strain evidence="1 2">K2E09-144</strain>
    </source>
</reference>
<name>A0A398CBH2_9BACL</name>
<organism evidence="1 2">
    <name type="scientific">Cohnella faecalis</name>
    <dbReference type="NCBI Taxonomy" id="2315694"/>
    <lineage>
        <taxon>Bacteria</taxon>
        <taxon>Bacillati</taxon>
        <taxon>Bacillota</taxon>
        <taxon>Bacilli</taxon>
        <taxon>Bacillales</taxon>
        <taxon>Paenibacillaceae</taxon>
        <taxon>Cohnella</taxon>
    </lineage>
</organism>
<comment type="caution">
    <text evidence="1">The sequence shown here is derived from an EMBL/GenBank/DDBJ whole genome shotgun (WGS) entry which is preliminary data.</text>
</comment>
<gene>
    <name evidence="1" type="ORF">D3H35_28090</name>
</gene>
<dbReference type="Proteomes" id="UP000266340">
    <property type="component" value="Unassembled WGS sequence"/>
</dbReference>
<accession>A0A398CBH2</accession>
<evidence type="ECO:0000313" key="1">
    <source>
        <dbReference type="EMBL" id="RIE00506.1"/>
    </source>
</evidence>
<proteinExistence type="predicted"/>
<protein>
    <submittedName>
        <fullName evidence="1">Uncharacterized protein</fullName>
    </submittedName>
</protein>
<keyword evidence="2" id="KW-1185">Reference proteome</keyword>
<sequence>MNLFRKCLYFGSNCARRFQAAFALRVYRFFRMRAEIEQYLDELRSVSEPGSVRWRDSNHSKSSTAVFVR</sequence>
<dbReference type="AlphaFoldDB" id="A0A398CBH2"/>